<dbReference type="InterPro" id="IPR011990">
    <property type="entry name" value="TPR-like_helical_dom_sf"/>
</dbReference>
<accession>A0A8J5N0D5</accession>
<dbReference type="GO" id="GO:0005788">
    <property type="term" value="C:endoplasmic reticulum lumen"/>
    <property type="evidence" value="ECO:0007669"/>
    <property type="project" value="UniProtKB-SubCell"/>
</dbReference>
<proteinExistence type="inferred from homology"/>
<dbReference type="Gene3D" id="6.10.140.1460">
    <property type="match status" value="1"/>
</dbReference>
<dbReference type="Proteomes" id="UP000747542">
    <property type="component" value="Unassembled WGS sequence"/>
</dbReference>
<dbReference type="InterPro" id="IPR013547">
    <property type="entry name" value="P4H_N"/>
</dbReference>
<evidence type="ECO:0000256" key="4">
    <source>
        <dbReference type="ARBA" id="ARBA00006511"/>
    </source>
</evidence>
<dbReference type="PROSITE" id="PS51471">
    <property type="entry name" value="FE2OG_OXY"/>
    <property type="match status" value="1"/>
</dbReference>
<comment type="caution">
    <text evidence="15">The sequence shown here is derived from an EMBL/GenBank/DDBJ whole genome shotgun (WGS) entry which is preliminary data.</text>
</comment>
<feature type="domain" description="Fe2OG dioxygenase" evidence="14">
    <location>
        <begin position="429"/>
        <end position="531"/>
    </location>
</feature>
<evidence type="ECO:0000256" key="10">
    <source>
        <dbReference type="ARBA" id="ARBA00023002"/>
    </source>
</evidence>
<dbReference type="Pfam" id="PF08336">
    <property type="entry name" value="P4Ha_N"/>
    <property type="match status" value="1"/>
</dbReference>
<keyword evidence="11" id="KW-0408">Iron</keyword>
<evidence type="ECO:0000313" key="16">
    <source>
        <dbReference type="Proteomes" id="UP000747542"/>
    </source>
</evidence>
<dbReference type="GO" id="GO:0004656">
    <property type="term" value="F:procollagen-proline 4-dioxygenase activity"/>
    <property type="evidence" value="ECO:0007669"/>
    <property type="project" value="UniProtKB-EC"/>
</dbReference>
<evidence type="ECO:0000256" key="9">
    <source>
        <dbReference type="ARBA" id="ARBA00022964"/>
    </source>
</evidence>
<evidence type="ECO:0000256" key="3">
    <source>
        <dbReference type="ARBA" id="ARBA00004319"/>
    </source>
</evidence>
<dbReference type="PANTHER" id="PTHR10869:SF244">
    <property type="entry name" value="PROLYL 4-HYDROXYLASE SUBUNIT ALPHA-2"/>
    <property type="match status" value="1"/>
</dbReference>
<keyword evidence="10" id="KW-0560">Oxidoreductase</keyword>
<dbReference type="Gene3D" id="1.25.40.10">
    <property type="entry name" value="Tetratricopeptide repeat domain"/>
    <property type="match status" value="1"/>
</dbReference>
<keyword evidence="9" id="KW-0223">Dioxygenase</keyword>
<gene>
    <name evidence="15" type="primary">P4HA1-L3</name>
    <name evidence="15" type="ORF">Hamer_G013479</name>
</gene>
<comment type="subcellular location">
    <subcellularLocation>
        <location evidence="3">Endoplasmic reticulum lumen</location>
    </subcellularLocation>
</comment>
<comment type="similarity">
    <text evidence="4">Belongs to the P4HA family.</text>
</comment>
<comment type="cofactor">
    <cofactor evidence="1">
        <name>L-ascorbate</name>
        <dbReference type="ChEBI" id="CHEBI:38290"/>
    </cofactor>
</comment>
<evidence type="ECO:0000256" key="11">
    <source>
        <dbReference type="ARBA" id="ARBA00023004"/>
    </source>
</evidence>
<dbReference type="AlphaFoldDB" id="A0A8J5N0D5"/>
<organism evidence="15 16">
    <name type="scientific">Homarus americanus</name>
    <name type="common">American lobster</name>
    <dbReference type="NCBI Taxonomy" id="6706"/>
    <lineage>
        <taxon>Eukaryota</taxon>
        <taxon>Metazoa</taxon>
        <taxon>Ecdysozoa</taxon>
        <taxon>Arthropoda</taxon>
        <taxon>Crustacea</taxon>
        <taxon>Multicrustacea</taxon>
        <taxon>Malacostraca</taxon>
        <taxon>Eumalacostraca</taxon>
        <taxon>Eucarida</taxon>
        <taxon>Decapoda</taxon>
        <taxon>Pleocyemata</taxon>
        <taxon>Astacidea</taxon>
        <taxon>Nephropoidea</taxon>
        <taxon>Nephropidae</taxon>
        <taxon>Homarus</taxon>
    </lineage>
</organism>
<evidence type="ECO:0000256" key="7">
    <source>
        <dbReference type="ARBA" id="ARBA00022824"/>
    </source>
</evidence>
<dbReference type="SMART" id="SM00702">
    <property type="entry name" value="P4Hc"/>
    <property type="match status" value="1"/>
</dbReference>
<dbReference type="InterPro" id="IPR006620">
    <property type="entry name" value="Pro_4_hyd_alph"/>
</dbReference>
<evidence type="ECO:0000256" key="5">
    <source>
        <dbReference type="ARBA" id="ARBA00012269"/>
    </source>
</evidence>
<evidence type="ECO:0000256" key="8">
    <source>
        <dbReference type="ARBA" id="ARBA00022896"/>
    </source>
</evidence>
<keyword evidence="8" id="KW-0847">Vitamin C</keyword>
<dbReference type="InterPro" id="IPR044862">
    <property type="entry name" value="Pro_4_hyd_alph_FE2OG_OXY"/>
</dbReference>
<reference evidence="15" key="1">
    <citation type="journal article" date="2021" name="Sci. Adv.">
        <title>The American lobster genome reveals insights on longevity, neural, and immune adaptations.</title>
        <authorList>
            <person name="Polinski J.M."/>
            <person name="Zimin A.V."/>
            <person name="Clark K.F."/>
            <person name="Kohn A.B."/>
            <person name="Sadowski N."/>
            <person name="Timp W."/>
            <person name="Ptitsyn A."/>
            <person name="Khanna P."/>
            <person name="Romanova D.Y."/>
            <person name="Williams P."/>
            <person name="Greenwood S.J."/>
            <person name="Moroz L.L."/>
            <person name="Walt D.R."/>
            <person name="Bodnar A.G."/>
        </authorList>
    </citation>
    <scope>NUCLEOTIDE SEQUENCE</scope>
    <source>
        <strain evidence="15">GMGI-L3</strain>
    </source>
</reference>
<evidence type="ECO:0000256" key="6">
    <source>
        <dbReference type="ARBA" id="ARBA00022723"/>
    </source>
</evidence>
<feature type="signal peptide" evidence="13">
    <location>
        <begin position="1"/>
        <end position="16"/>
    </location>
</feature>
<dbReference type="Gene3D" id="2.60.120.620">
    <property type="entry name" value="q2cbj1_9rhob like domain"/>
    <property type="match status" value="1"/>
</dbReference>
<protein>
    <recommendedName>
        <fullName evidence="5">procollagen-proline 4-dioxygenase</fullName>
        <ecNumber evidence="5">1.14.11.2</ecNumber>
    </recommendedName>
</protein>
<dbReference type="EMBL" id="JAHLQT010013773">
    <property type="protein sequence ID" value="KAG7170660.1"/>
    <property type="molecule type" value="Genomic_DNA"/>
</dbReference>
<dbReference type="InterPro" id="IPR005123">
    <property type="entry name" value="Oxoglu/Fe-dep_dioxygenase_dom"/>
</dbReference>
<keyword evidence="12" id="KW-0325">Glycoprotein</keyword>
<evidence type="ECO:0000256" key="1">
    <source>
        <dbReference type="ARBA" id="ARBA00001961"/>
    </source>
</evidence>
<evidence type="ECO:0000259" key="14">
    <source>
        <dbReference type="PROSITE" id="PS51471"/>
    </source>
</evidence>
<dbReference type="Pfam" id="PF13640">
    <property type="entry name" value="2OG-FeII_Oxy_3"/>
    <property type="match status" value="1"/>
</dbReference>
<keyword evidence="16" id="KW-1185">Reference proteome</keyword>
<keyword evidence="6" id="KW-0479">Metal-binding</keyword>
<dbReference type="InterPro" id="IPR045054">
    <property type="entry name" value="P4HA-like"/>
</dbReference>
<keyword evidence="7" id="KW-0256">Endoplasmic reticulum</keyword>
<comment type="function">
    <text evidence="2">Catalyzes the post-translational formation of 4-hydroxyproline in -Xaa-Pro-Gly- sequences in collagens and other proteins.</text>
</comment>
<dbReference type="PANTHER" id="PTHR10869">
    <property type="entry name" value="PROLYL 4-HYDROXYLASE ALPHA SUBUNIT"/>
    <property type="match status" value="1"/>
</dbReference>
<evidence type="ECO:0000256" key="2">
    <source>
        <dbReference type="ARBA" id="ARBA00002035"/>
    </source>
</evidence>
<dbReference type="EC" id="1.14.11.2" evidence="5"/>
<keyword evidence="13" id="KW-0732">Signal</keyword>
<dbReference type="GO" id="GO:0031418">
    <property type="term" value="F:L-ascorbic acid binding"/>
    <property type="evidence" value="ECO:0007669"/>
    <property type="project" value="UniProtKB-KW"/>
</dbReference>
<feature type="chain" id="PRO_5035165638" description="procollagen-proline 4-dioxygenase" evidence="13">
    <location>
        <begin position="17"/>
        <end position="553"/>
    </location>
</feature>
<evidence type="ECO:0000256" key="13">
    <source>
        <dbReference type="SAM" id="SignalP"/>
    </source>
</evidence>
<evidence type="ECO:0000256" key="12">
    <source>
        <dbReference type="ARBA" id="ARBA00023180"/>
    </source>
</evidence>
<sequence>MVFIWCLVTVVAVAVGDSFATVRTLRPVSDLTEETLNKVRQVPLTPPLGTSTYHLTQLLEEEKGAAERLRAMNEVLERTQQVVARYLSSWDALVAAGAGKEGFTHHPVHAYALTKHLTLGWPRLEEAMNHLHGLSQDIEWMLRRRGSSGITTEEDLASVMSGLARLHDFYTLNLTALTHASLSSHLDPSSISAGLPVTVWDLHHIGSHATAVNIWNSGVDFLLAALDHWHDNNISHHYTDLHSLTKKLTKATKMHDQVLERKGHRSKSHSTHALPLDKTLARKKKYHRQQETMLGQVGSSLQGLDQYVQLCQGNDLRPMNVTSRLYCRYVSNGSPLYVIGPLKMEVHYLRPYVVTLMGVVGVQEAQEVQKTAAVFLGESSTVQHNGRSRVGPQRTSSTAWLWEHDSPQLPRLTQRIEHLLGVNAQQHYGAEAYQVVNYGVGGHYSVHHDALSNTPYLQFHRFATFLIYLTDVPQGGRTVFPWLGVGVAPQRGSALVWFNVDHAGVWDPLLEHGACPVLLGDKWVINKWIFYGGQTLQVPCQLQPHAHVARPLL</sequence>
<name>A0A8J5N0D5_HOMAM</name>
<evidence type="ECO:0000313" key="15">
    <source>
        <dbReference type="EMBL" id="KAG7170660.1"/>
    </source>
</evidence>
<dbReference type="GO" id="GO:0005506">
    <property type="term" value="F:iron ion binding"/>
    <property type="evidence" value="ECO:0007669"/>
    <property type="project" value="InterPro"/>
</dbReference>